<dbReference type="EMBL" id="KN838536">
    <property type="protein sequence ID" value="KIK10194.1"/>
    <property type="molecule type" value="Genomic_DNA"/>
</dbReference>
<proteinExistence type="predicted"/>
<protein>
    <submittedName>
        <fullName evidence="1">Uncharacterized protein</fullName>
    </submittedName>
</protein>
<evidence type="ECO:0000313" key="1">
    <source>
        <dbReference type="EMBL" id="KIK10194.1"/>
    </source>
</evidence>
<dbReference type="Proteomes" id="UP000054477">
    <property type="component" value="Unassembled WGS sequence"/>
</dbReference>
<name>A0A0C9Y832_9AGAR</name>
<dbReference type="HOGENOM" id="CLU_2694503_0_0_1"/>
<reference evidence="2" key="2">
    <citation type="submission" date="2015-01" db="EMBL/GenBank/DDBJ databases">
        <title>Evolutionary Origins and Diversification of the Mycorrhizal Mutualists.</title>
        <authorList>
            <consortium name="DOE Joint Genome Institute"/>
            <consortium name="Mycorrhizal Genomics Consortium"/>
            <person name="Kohler A."/>
            <person name="Kuo A."/>
            <person name="Nagy L.G."/>
            <person name="Floudas D."/>
            <person name="Copeland A."/>
            <person name="Barry K.W."/>
            <person name="Cichocki N."/>
            <person name="Veneault-Fourrey C."/>
            <person name="LaButti K."/>
            <person name="Lindquist E.A."/>
            <person name="Lipzen A."/>
            <person name="Lundell T."/>
            <person name="Morin E."/>
            <person name="Murat C."/>
            <person name="Riley R."/>
            <person name="Ohm R."/>
            <person name="Sun H."/>
            <person name="Tunlid A."/>
            <person name="Henrissat B."/>
            <person name="Grigoriev I.V."/>
            <person name="Hibbett D.S."/>
            <person name="Martin F."/>
        </authorList>
    </citation>
    <scope>NUCLEOTIDE SEQUENCE [LARGE SCALE GENOMIC DNA]</scope>
    <source>
        <strain evidence="2">LaAM-08-1</strain>
    </source>
</reference>
<dbReference type="STRING" id="1095629.A0A0C9Y832"/>
<accession>A0A0C9Y832</accession>
<evidence type="ECO:0000313" key="2">
    <source>
        <dbReference type="Proteomes" id="UP000054477"/>
    </source>
</evidence>
<gene>
    <name evidence="1" type="ORF">K443DRAFT_81605</name>
</gene>
<sequence>GHPEYGCFISKEKTLTNFDYDSQILNVVDPLQRCKLAFASLLISDSFNCFGRLPMVWLSRQYEGFVYFCRLFPV</sequence>
<feature type="non-terminal residue" evidence="1">
    <location>
        <position position="1"/>
    </location>
</feature>
<reference evidence="1 2" key="1">
    <citation type="submission" date="2014-04" db="EMBL/GenBank/DDBJ databases">
        <authorList>
            <consortium name="DOE Joint Genome Institute"/>
            <person name="Kuo A."/>
            <person name="Kohler A."/>
            <person name="Nagy L.G."/>
            <person name="Floudas D."/>
            <person name="Copeland A."/>
            <person name="Barry K.W."/>
            <person name="Cichocki N."/>
            <person name="Veneault-Fourrey C."/>
            <person name="LaButti K."/>
            <person name="Lindquist E.A."/>
            <person name="Lipzen A."/>
            <person name="Lundell T."/>
            <person name="Morin E."/>
            <person name="Murat C."/>
            <person name="Sun H."/>
            <person name="Tunlid A."/>
            <person name="Henrissat B."/>
            <person name="Grigoriev I.V."/>
            <person name="Hibbett D.S."/>
            <person name="Martin F."/>
            <person name="Nordberg H.P."/>
            <person name="Cantor M.N."/>
            <person name="Hua S.X."/>
        </authorList>
    </citation>
    <scope>NUCLEOTIDE SEQUENCE [LARGE SCALE GENOMIC DNA]</scope>
    <source>
        <strain evidence="1 2">LaAM-08-1</strain>
    </source>
</reference>
<dbReference type="AlphaFoldDB" id="A0A0C9Y832"/>
<dbReference type="OrthoDB" id="289721at2759"/>
<keyword evidence="2" id="KW-1185">Reference proteome</keyword>
<organism evidence="1 2">
    <name type="scientific">Laccaria amethystina LaAM-08-1</name>
    <dbReference type="NCBI Taxonomy" id="1095629"/>
    <lineage>
        <taxon>Eukaryota</taxon>
        <taxon>Fungi</taxon>
        <taxon>Dikarya</taxon>
        <taxon>Basidiomycota</taxon>
        <taxon>Agaricomycotina</taxon>
        <taxon>Agaricomycetes</taxon>
        <taxon>Agaricomycetidae</taxon>
        <taxon>Agaricales</taxon>
        <taxon>Agaricineae</taxon>
        <taxon>Hydnangiaceae</taxon>
        <taxon>Laccaria</taxon>
    </lineage>
</organism>